<dbReference type="InterPro" id="IPR011711">
    <property type="entry name" value="GntR_C"/>
</dbReference>
<accession>A0A221M907</accession>
<dbReference type="SUPFAM" id="SSF46785">
    <property type="entry name" value="Winged helix' DNA-binding domain"/>
    <property type="match status" value="1"/>
</dbReference>
<dbReference type="Pfam" id="PF00392">
    <property type="entry name" value="GntR"/>
    <property type="match status" value="1"/>
</dbReference>
<gene>
    <name evidence="5" type="ORF">CFK40_03495</name>
</gene>
<reference evidence="5 6" key="1">
    <citation type="journal article" date="2003" name="Int. J. Syst. Evol. Microbiol.">
        <title>Virgibacillus carmonensis sp. nov., Virgibacillus necropolis sp. nov. and Virgibacillus picturae sp. nov., three novel species isolated from deteriorated mural paintings, transfer of the species of the genus salibacillus to Virgibacillus, as Virgibacillus marismortui comb. nov. and Virgibacillus salexigens comb. nov., and emended description of the genus Virgibacillus.</title>
        <authorList>
            <person name="Heyrman J."/>
            <person name="Logan N.A."/>
            <person name="Busse H.J."/>
            <person name="Balcaen A."/>
            <person name="Lebbe L."/>
            <person name="Rodriguez-Diaz M."/>
            <person name="Swings J."/>
            <person name="De Vos P."/>
        </authorList>
    </citation>
    <scope>NUCLEOTIDE SEQUENCE [LARGE SCALE GENOMIC DNA]</scope>
    <source>
        <strain evidence="5 6">LMG 19488</strain>
    </source>
</reference>
<dbReference type="PROSITE" id="PS50949">
    <property type="entry name" value="HTH_GNTR"/>
    <property type="match status" value="1"/>
</dbReference>
<dbReference type="SMART" id="SM00345">
    <property type="entry name" value="HTH_GNTR"/>
    <property type="match status" value="1"/>
</dbReference>
<dbReference type="KEGG" id="vne:CFK40_03495"/>
<dbReference type="GO" id="GO:0003700">
    <property type="term" value="F:DNA-binding transcription factor activity"/>
    <property type="evidence" value="ECO:0007669"/>
    <property type="project" value="InterPro"/>
</dbReference>
<protein>
    <submittedName>
        <fullName evidence="5">GntR family transcriptional regulator</fullName>
    </submittedName>
</protein>
<proteinExistence type="predicted"/>
<dbReference type="PRINTS" id="PR00035">
    <property type="entry name" value="HTHGNTR"/>
</dbReference>
<dbReference type="AlphaFoldDB" id="A0A221M907"/>
<evidence type="ECO:0000259" key="4">
    <source>
        <dbReference type="PROSITE" id="PS50949"/>
    </source>
</evidence>
<dbReference type="InterPro" id="IPR000524">
    <property type="entry name" value="Tscrpt_reg_HTH_GntR"/>
</dbReference>
<feature type="domain" description="HTH gntR-type" evidence="4">
    <location>
        <begin position="13"/>
        <end position="81"/>
    </location>
</feature>
<evidence type="ECO:0000313" key="6">
    <source>
        <dbReference type="Proteomes" id="UP000204391"/>
    </source>
</evidence>
<keyword evidence="6" id="KW-1185">Reference proteome</keyword>
<name>A0A221M907_9BACI</name>
<dbReference type="InterPro" id="IPR036390">
    <property type="entry name" value="WH_DNA-bd_sf"/>
</dbReference>
<evidence type="ECO:0000313" key="5">
    <source>
        <dbReference type="EMBL" id="ASN04134.1"/>
    </source>
</evidence>
<dbReference type="SUPFAM" id="SSF48008">
    <property type="entry name" value="GntR ligand-binding domain-like"/>
    <property type="match status" value="1"/>
</dbReference>
<dbReference type="EMBL" id="CP022437">
    <property type="protein sequence ID" value="ASN04134.1"/>
    <property type="molecule type" value="Genomic_DNA"/>
</dbReference>
<evidence type="ECO:0000256" key="1">
    <source>
        <dbReference type="ARBA" id="ARBA00023015"/>
    </source>
</evidence>
<dbReference type="Gene3D" id="1.10.10.10">
    <property type="entry name" value="Winged helix-like DNA-binding domain superfamily/Winged helix DNA-binding domain"/>
    <property type="match status" value="1"/>
</dbReference>
<dbReference type="CDD" id="cd07377">
    <property type="entry name" value="WHTH_GntR"/>
    <property type="match status" value="1"/>
</dbReference>
<evidence type="ECO:0000256" key="3">
    <source>
        <dbReference type="ARBA" id="ARBA00023163"/>
    </source>
</evidence>
<keyword evidence="2" id="KW-0238">DNA-binding</keyword>
<sequence>MNFFMELLPVRKKRVYQDIVEQIKQAIERGEISQGEKLPSERTLAETFSVSRTSIKEAFSVLESAGIVEIKQGSGVFLLKNNTADIIARITSVIRGTAVDIVELMELRQSIEGDAAYYAALRGDKKDVEVIYKAFCDLENAVLNKKIAAEEDLAFHMSIASAAKNSIVKKVMYMISDQVLEGLKESRTNTLKVPNNSKIILGEHRVIYEAIQEENPGKAKEAMCNHLQKVKHRYL</sequence>
<dbReference type="Gene3D" id="1.20.120.530">
    <property type="entry name" value="GntR ligand-binding domain-like"/>
    <property type="match status" value="1"/>
</dbReference>
<dbReference type="Proteomes" id="UP000204391">
    <property type="component" value="Chromosome"/>
</dbReference>
<dbReference type="PANTHER" id="PTHR43537">
    <property type="entry name" value="TRANSCRIPTIONAL REGULATOR, GNTR FAMILY"/>
    <property type="match status" value="1"/>
</dbReference>
<dbReference type="Pfam" id="PF07729">
    <property type="entry name" value="FCD"/>
    <property type="match status" value="1"/>
</dbReference>
<evidence type="ECO:0000256" key="2">
    <source>
        <dbReference type="ARBA" id="ARBA00023125"/>
    </source>
</evidence>
<organism evidence="5 6">
    <name type="scientific">Virgibacillus necropolis</name>
    <dbReference type="NCBI Taxonomy" id="163877"/>
    <lineage>
        <taxon>Bacteria</taxon>
        <taxon>Bacillati</taxon>
        <taxon>Bacillota</taxon>
        <taxon>Bacilli</taxon>
        <taxon>Bacillales</taxon>
        <taxon>Bacillaceae</taxon>
        <taxon>Virgibacillus</taxon>
    </lineage>
</organism>
<dbReference type="PANTHER" id="PTHR43537:SF5">
    <property type="entry name" value="UXU OPERON TRANSCRIPTIONAL REGULATOR"/>
    <property type="match status" value="1"/>
</dbReference>
<dbReference type="SMART" id="SM00895">
    <property type="entry name" value="FCD"/>
    <property type="match status" value="1"/>
</dbReference>
<dbReference type="GO" id="GO:0003677">
    <property type="term" value="F:DNA binding"/>
    <property type="evidence" value="ECO:0007669"/>
    <property type="project" value="UniProtKB-KW"/>
</dbReference>
<dbReference type="InterPro" id="IPR036388">
    <property type="entry name" value="WH-like_DNA-bd_sf"/>
</dbReference>
<dbReference type="InterPro" id="IPR008920">
    <property type="entry name" value="TF_FadR/GntR_C"/>
</dbReference>
<keyword evidence="1" id="KW-0805">Transcription regulation</keyword>
<keyword evidence="3" id="KW-0804">Transcription</keyword>